<comment type="caution">
    <text evidence="3">The sequence shown here is derived from an EMBL/GenBank/DDBJ whole genome shotgun (WGS) entry which is preliminary data.</text>
</comment>
<dbReference type="EMBL" id="BDSP01000240">
    <property type="protein sequence ID" value="GAX26306.1"/>
    <property type="molecule type" value="Genomic_DNA"/>
</dbReference>
<dbReference type="Gene3D" id="2.60.120.10">
    <property type="entry name" value="Jelly Rolls"/>
    <property type="match status" value="1"/>
</dbReference>
<dbReference type="EC" id="1.1.1.31" evidence="3"/>
<dbReference type="PANTHER" id="PTHR43060">
    <property type="entry name" value="3-HYDROXYISOBUTYRATE DEHYDROGENASE-LIKE 1, MITOCHONDRIAL-RELATED"/>
    <property type="match status" value="1"/>
</dbReference>
<accession>A0A1Z5KJ74</accession>
<keyword evidence="4" id="KW-1185">Reference proteome</keyword>
<dbReference type="InParanoid" id="A0A1Z5KJ74"/>
<feature type="domain" description="3-hydroxyisobutyrate dehydrogenase-like NAD-binding" evidence="2">
    <location>
        <begin position="179"/>
        <end position="299"/>
    </location>
</feature>
<dbReference type="InterPro" id="IPR013328">
    <property type="entry name" value="6PGD_dom2"/>
</dbReference>
<reference evidence="3 4" key="1">
    <citation type="journal article" date="2015" name="Plant Cell">
        <title>Oil accumulation by the oleaginous diatom Fistulifera solaris as revealed by the genome and transcriptome.</title>
        <authorList>
            <person name="Tanaka T."/>
            <person name="Maeda Y."/>
            <person name="Veluchamy A."/>
            <person name="Tanaka M."/>
            <person name="Abida H."/>
            <person name="Marechal E."/>
            <person name="Bowler C."/>
            <person name="Muto M."/>
            <person name="Sunaga Y."/>
            <person name="Tanaka M."/>
            <person name="Yoshino T."/>
            <person name="Taniguchi T."/>
            <person name="Fukuda Y."/>
            <person name="Nemoto M."/>
            <person name="Matsumoto M."/>
            <person name="Wong P.S."/>
            <person name="Aburatani S."/>
            <person name="Fujibuchi W."/>
        </authorList>
    </citation>
    <scope>NUCLEOTIDE SEQUENCE [LARGE SCALE GENOMIC DNA]</scope>
    <source>
        <strain evidence="3 4">JPCC DA0580</strain>
    </source>
</reference>
<dbReference type="SUPFAM" id="SSF51735">
    <property type="entry name" value="NAD(P)-binding Rossmann-fold domains"/>
    <property type="match status" value="1"/>
</dbReference>
<dbReference type="InterPro" id="IPR006115">
    <property type="entry name" value="6PGDH_NADP-bd"/>
</dbReference>
<dbReference type="PANTHER" id="PTHR43060:SF17">
    <property type="entry name" value="L-THREONATE DEHYDROGENASE"/>
    <property type="match status" value="1"/>
</dbReference>
<dbReference type="GO" id="GO:0008442">
    <property type="term" value="F:3-hydroxyisobutyrate dehydrogenase activity"/>
    <property type="evidence" value="ECO:0007669"/>
    <property type="project" value="UniProtKB-EC"/>
</dbReference>
<keyword evidence="3" id="KW-0560">Oxidoreductase</keyword>
<dbReference type="Pfam" id="PF14833">
    <property type="entry name" value="NAD_binding_11"/>
    <property type="match status" value="1"/>
</dbReference>
<protein>
    <submittedName>
        <fullName evidence="3">3-hydroxyisobutyrate dehydrogenase</fullName>
        <ecNumber evidence="3">1.1.1.31</ecNumber>
    </submittedName>
</protein>
<dbReference type="Gene3D" id="1.10.1040.10">
    <property type="entry name" value="N-(1-d-carboxylethyl)-l-norvaline Dehydrogenase, domain 2"/>
    <property type="match status" value="1"/>
</dbReference>
<proteinExistence type="predicted"/>
<sequence>MIVYEKIAVIGIGAMGGGMARVLLEQPGLCQQIAGYDQSTALVDAFYHESVTAGKALAAPPTTLPQAVEGATFVLVVLQNEAQCQQVCLQGDDCLLRLLAPGAVVMISSTVTATWMKQTAVLFEEKGVHFVDAPISGGPVRARAGELTIMASGNEASLSVSQPVLQALGKAYIIAGGPGQGSQVKMVHQLLAGVHIVVAAEALCLAAKAGLDVSQLYEIVNGAAGASWMFRDRSPRMMESVAEVKSQLQIFVKDLDIVYQEAKKLQVPTPLASAALQQFISGQGLGLSQQDDSQVVKVYENVAGVKVSGKSQEGTHVGDYWRLPDGRFEQIVEVGSEPRHQVVLKNEYVRALRVSFPPGDTTLAHRHAKDSLYFFLVPGGLNVINHVQGFAACADCMDFGEVRYGAHESETPLVHRITNTSTHTMLCVDAELLKTPPVSAAIPLLAERHELIKSRDKCRVYKLTLEPGESVTVLYPFFYLSIVVQTSKIEHGTLKWQHEPLVGDLKWNEPGMETTRRNVGSSTYVEYIAEWR</sequence>
<dbReference type="InterPro" id="IPR008927">
    <property type="entry name" value="6-PGluconate_DH-like_C_sf"/>
</dbReference>
<dbReference type="Pfam" id="PF03446">
    <property type="entry name" value="NAD_binding_2"/>
    <property type="match status" value="1"/>
</dbReference>
<evidence type="ECO:0000313" key="3">
    <source>
        <dbReference type="EMBL" id="GAX26306.1"/>
    </source>
</evidence>
<dbReference type="OrthoDB" id="48988at2759"/>
<dbReference type="GO" id="GO:0051287">
    <property type="term" value="F:NAD binding"/>
    <property type="evidence" value="ECO:0007669"/>
    <property type="project" value="InterPro"/>
</dbReference>
<evidence type="ECO:0000259" key="1">
    <source>
        <dbReference type="Pfam" id="PF03446"/>
    </source>
</evidence>
<dbReference type="SUPFAM" id="SSF48179">
    <property type="entry name" value="6-phosphogluconate dehydrogenase C-terminal domain-like"/>
    <property type="match status" value="1"/>
</dbReference>
<evidence type="ECO:0000259" key="2">
    <source>
        <dbReference type="Pfam" id="PF14833"/>
    </source>
</evidence>
<evidence type="ECO:0000313" key="4">
    <source>
        <dbReference type="Proteomes" id="UP000198406"/>
    </source>
</evidence>
<gene>
    <name evidence="3" type="ORF">FisN_16Lh144</name>
</gene>
<dbReference type="InterPro" id="IPR036291">
    <property type="entry name" value="NAD(P)-bd_dom_sf"/>
</dbReference>
<dbReference type="Gene3D" id="3.40.50.720">
    <property type="entry name" value="NAD(P)-binding Rossmann-like Domain"/>
    <property type="match status" value="1"/>
</dbReference>
<dbReference type="GO" id="GO:0050661">
    <property type="term" value="F:NADP binding"/>
    <property type="evidence" value="ECO:0007669"/>
    <property type="project" value="InterPro"/>
</dbReference>
<dbReference type="InterPro" id="IPR014710">
    <property type="entry name" value="RmlC-like_jellyroll"/>
</dbReference>
<dbReference type="InterPro" id="IPR029154">
    <property type="entry name" value="HIBADH-like_NADP-bd"/>
</dbReference>
<name>A0A1Z5KJ74_FISSO</name>
<feature type="domain" description="6-phosphogluconate dehydrogenase NADP-binding" evidence="1">
    <location>
        <begin position="6"/>
        <end position="174"/>
    </location>
</feature>
<dbReference type="Proteomes" id="UP000198406">
    <property type="component" value="Unassembled WGS sequence"/>
</dbReference>
<organism evidence="3 4">
    <name type="scientific">Fistulifera solaris</name>
    <name type="common">Oleaginous diatom</name>
    <dbReference type="NCBI Taxonomy" id="1519565"/>
    <lineage>
        <taxon>Eukaryota</taxon>
        <taxon>Sar</taxon>
        <taxon>Stramenopiles</taxon>
        <taxon>Ochrophyta</taxon>
        <taxon>Bacillariophyta</taxon>
        <taxon>Bacillariophyceae</taxon>
        <taxon>Bacillariophycidae</taxon>
        <taxon>Naviculales</taxon>
        <taxon>Naviculaceae</taxon>
        <taxon>Fistulifera</taxon>
    </lineage>
</organism>
<dbReference type="AlphaFoldDB" id="A0A1Z5KJ74"/>